<dbReference type="OrthoDB" id="4070623at2"/>
<sequence>MASMVEDSAPTPAREGDWAVGTPVQGEERQRPLWQVSVNGQDVTGTLGRHLSSLTLTLPLEHSASTLDLVLADNPANPLELPALDATLEIALGWDGGVGGAILYPLGSFTLSALSSVGDSKTGCTLKLSATSAAHSGTSSGAMPTQGQQARSWLAGTTIGALVGTMAQELGLKPAVGAQLAEVALPHLDQVNESRLSFLQRLGRQHDATALPLAGRLVFLARGTGANASGQELPIVALEAAQTSHWELTRSEAQTMGTVQARYHDVGSATTHVVSVGEAKPAGGAAGSSGTGGSGTGGDDQPKPAFIINRTFRTKAEAEAAARAKLNELARQKEQLKLTLPGAPEIASGTIINLGASFRPAVAGLWQAGTITHQLDKKGGFTTILDQCKRPNQAPSMAATLSSAAVDSILQPASQRPVPPR</sequence>
<reference evidence="2 3" key="1">
    <citation type="submission" date="2019-03" db="EMBL/GenBank/DDBJ databases">
        <title>The complete genome sequence of Swingsia_sp. F3b2 LMG30590(T).</title>
        <authorList>
            <person name="Chua K.-O."/>
            <person name="Chan K.-G."/>
            <person name="See-Too W.-S."/>
        </authorList>
    </citation>
    <scope>NUCLEOTIDE SEQUENCE [LARGE SCALE GENOMIC DNA]</scope>
    <source>
        <strain evidence="2 3">F3b2</strain>
    </source>
</reference>
<dbReference type="SUPFAM" id="SSF69279">
    <property type="entry name" value="Phage tail proteins"/>
    <property type="match status" value="1"/>
</dbReference>
<proteinExistence type="predicted"/>
<feature type="region of interest" description="Disordered" evidence="1">
    <location>
        <begin position="279"/>
        <end position="303"/>
    </location>
</feature>
<protein>
    <recommendedName>
        <fullName evidence="4">Phage late control D family protein</fullName>
    </recommendedName>
</protein>
<evidence type="ECO:0008006" key="4">
    <source>
        <dbReference type="Google" id="ProtNLM"/>
    </source>
</evidence>
<organism evidence="2 3">
    <name type="scientific">Formicincola oecophyllae</name>
    <dbReference type="NCBI Taxonomy" id="2558361"/>
    <lineage>
        <taxon>Bacteria</taxon>
        <taxon>Pseudomonadati</taxon>
        <taxon>Pseudomonadota</taxon>
        <taxon>Alphaproteobacteria</taxon>
        <taxon>Acetobacterales</taxon>
        <taxon>Acetobacteraceae</taxon>
        <taxon>Formicincola</taxon>
    </lineage>
</organism>
<evidence type="ECO:0000256" key="1">
    <source>
        <dbReference type="SAM" id="MobiDB-lite"/>
    </source>
</evidence>
<keyword evidence="3" id="KW-1185">Reference proteome</keyword>
<feature type="region of interest" description="Disordered" evidence="1">
    <location>
        <begin position="1"/>
        <end position="20"/>
    </location>
</feature>
<dbReference type="Pfam" id="PF05954">
    <property type="entry name" value="Phage_GPD"/>
    <property type="match status" value="1"/>
</dbReference>
<evidence type="ECO:0000313" key="3">
    <source>
        <dbReference type="Proteomes" id="UP000318709"/>
    </source>
</evidence>
<feature type="compositionally biased region" description="Gly residues" evidence="1">
    <location>
        <begin position="284"/>
        <end position="298"/>
    </location>
</feature>
<dbReference type="KEGG" id="swf:E3E12_07590"/>
<dbReference type="Proteomes" id="UP000318709">
    <property type="component" value="Chromosome"/>
</dbReference>
<dbReference type="EMBL" id="CP038231">
    <property type="protein sequence ID" value="QDH14060.1"/>
    <property type="molecule type" value="Genomic_DNA"/>
</dbReference>
<accession>A0A4Y6UAT9</accession>
<dbReference type="AlphaFoldDB" id="A0A4Y6UAT9"/>
<name>A0A4Y6UAT9_9PROT</name>
<evidence type="ECO:0000313" key="2">
    <source>
        <dbReference type="EMBL" id="QDH14060.1"/>
    </source>
</evidence>
<gene>
    <name evidence="2" type="ORF">E3E12_07590</name>
</gene>